<keyword evidence="3" id="KW-1185">Reference proteome</keyword>
<evidence type="ECO:0000256" key="1">
    <source>
        <dbReference type="SAM" id="MobiDB-lite"/>
    </source>
</evidence>
<comment type="caution">
    <text evidence="2">The sequence shown here is derived from an EMBL/GenBank/DDBJ whole genome shotgun (WGS) entry which is preliminary data.</text>
</comment>
<dbReference type="Proteomes" id="UP001221328">
    <property type="component" value="Unassembled WGS sequence"/>
</dbReference>
<accession>A0ABT5FYT7</accession>
<evidence type="ECO:0000313" key="2">
    <source>
        <dbReference type="EMBL" id="MDC2957698.1"/>
    </source>
</evidence>
<name>A0ABT5FYT7_9ACTN</name>
<feature type="compositionally biased region" description="Basic and acidic residues" evidence="1">
    <location>
        <begin position="1"/>
        <end position="13"/>
    </location>
</feature>
<proteinExistence type="predicted"/>
<organism evidence="2 3">
    <name type="scientific">Streptomyces gilvifuscus</name>
    <dbReference type="NCBI Taxonomy" id="1550617"/>
    <lineage>
        <taxon>Bacteria</taxon>
        <taxon>Bacillati</taxon>
        <taxon>Actinomycetota</taxon>
        <taxon>Actinomycetes</taxon>
        <taxon>Kitasatosporales</taxon>
        <taxon>Streptomycetaceae</taxon>
        <taxon>Streptomyces</taxon>
    </lineage>
</organism>
<evidence type="ECO:0000313" key="3">
    <source>
        <dbReference type="Proteomes" id="UP001221328"/>
    </source>
</evidence>
<dbReference type="RefSeq" id="WP_200697865.1">
    <property type="nucleotide sequence ID" value="NZ_JAQOSK010000010.1"/>
</dbReference>
<feature type="region of interest" description="Disordered" evidence="1">
    <location>
        <begin position="1"/>
        <end position="32"/>
    </location>
</feature>
<gene>
    <name evidence="2" type="ORF">PO587_24890</name>
</gene>
<protein>
    <submittedName>
        <fullName evidence="2">Uncharacterized protein</fullName>
    </submittedName>
</protein>
<dbReference type="EMBL" id="JAQOSK010000010">
    <property type="protein sequence ID" value="MDC2957698.1"/>
    <property type="molecule type" value="Genomic_DNA"/>
</dbReference>
<reference evidence="2 3" key="1">
    <citation type="journal article" date="2015" name="Int. J. Syst. Evol. Microbiol.">
        <title>Streptomyces gilvifuscus sp. nov., an actinomycete that produces antibacterial compounds isolated from soil.</title>
        <authorList>
            <person name="Nguyen T.M."/>
            <person name="Kim J."/>
        </authorList>
    </citation>
    <scope>NUCLEOTIDE SEQUENCE [LARGE SCALE GENOMIC DNA]</scope>
    <source>
        <strain evidence="2 3">T113</strain>
    </source>
</reference>
<sequence length="76" mass="8327">MTQHDPAADDRRPGGPPVRCQGPYGRPEDGADCPDPARFEVVRYRRPALAVCPVHLGPSLLMAGDVLWPPRISLVR</sequence>